<evidence type="ECO:0000313" key="2">
    <source>
        <dbReference type="EMBL" id="KKL13435.1"/>
    </source>
</evidence>
<feature type="region of interest" description="Disordered" evidence="1">
    <location>
        <begin position="1"/>
        <end position="35"/>
    </location>
</feature>
<accession>A0A0F9AVG0</accession>
<feature type="compositionally biased region" description="Basic and acidic residues" evidence="1">
    <location>
        <begin position="7"/>
        <end position="17"/>
    </location>
</feature>
<name>A0A0F9AVG0_9ZZZZ</name>
<gene>
    <name evidence="2" type="ORF">LCGC14_2525760</name>
</gene>
<proteinExistence type="predicted"/>
<dbReference type="AlphaFoldDB" id="A0A0F9AVG0"/>
<dbReference type="EMBL" id="LAZR01040855">
    <property type="protein sequence ID" value="KKL13435.1"/>
    <property type="molecule type" value="Genomic_DNA"/>
</dbReference>
<organism evidence="2">
    <name type="scientific">marine sediment metagenome</name>
    <dbReference type="NCBI Taxonomy" id="412755"/>
    <lineage>
        <taxon>unclassified sequences</taxon>
        <taxon>metagenomes</taxon>
        <taxon>ecological metagenomes</taxon>
    </lineage>
</organism>
<evidence type="ECO:0000256" key="1">
    <source>
        <dbReference type="SAM" id="MobiDB-lite"/>
    </source>
</evidence>
<reference evidence="2" key="1">
    <citation type="journal article" date="2015" name="Nature">
        <title>Complex archaea that bridge the gap between prokaryotes and eukaryotes.</title>
        <authorList>
            <person name="Spang A."/>
            <person name="Saw J.H."/>
            <person name="Jorgensen S.L."/>
            <person name="Zaremba-Niedzwiedzka K."/>
            <person name="Martijn J."/>
            <person name="Lind A.E."/>
            <person name="van Eijk R."/>
            <person name="Schleper C."/>
            <person name="Guy L."/>
            <person name="Ettema T.J."/>
        </authorList>
    </citation>
    <scope>NUCLEOTIDE SEQUENCE</scope>
</reference>
<protein>
    <submittedName>
        <fullName evidence="2">Uncharacterized protein</fullName>
    </submittedName>
</protein>
<comment type="caution">
    <text evidence="2">The sequence shown here is derived from an EMBL/GenBank/DDBJ whole genome shotgun (WGS) entry which is preliminary data.</text>
</comment>
<sequence>MDEQKETEEKKPEKPTGDTEEGIQSKTTSDLDRADEIVERRIRVCEREEKILERKESFAARQAVGGVTEAGQTPVVKEETAIEYRDRIDKEISEGKHDD</sequence>